<dbReference type="PANTHER" id="PTHR33371:SF4">
    <property type="entry name" value="INTERMEMBRANE PHOSPHOLIPID TRANSPORT SYSTEM BINDING PROTEIN MLAD"/>
    <property type="match status" value="1"/>
</dbReference>
<dbReference type="Pfam" id="PF02470">
    <property type="entry name" value="MlaD"/>
    <property type="match status" value="1"/>
</dbReference>
<dbReference type="AlphaFoldDB" id="A0A1H7AMP2"/>
<evidence type="ECO:0000313" key="4">
    <source>
        <dbReference type="Proteomes" id="UP000199403"/>
    </source>
</evidence>
<keyword evidence="1" id="KW-0472">Membrane</keyword>
<sequence>MSTDRKLSNAKLGALVIAGLLFLVFSLYMIGRNQNILGTSMHVFVEMEDVNGLLPGNNVLYKGMNVGTVSDINVLDENTIQVDLLIRNKMTPFILKNARTTINTDGLIGNKILQIHPQEGDALPIEEGDVLIPLEQIGTEDMLRQLNSSGDYLQNTLMNLSEITEKINQNQDLWNTLSDTLLLVEMKEAIRSFRRAGDQATQLAMAGKELMENIENGDGLAGTLISDTVLTASVERSLEQIESTTAETQGLLQQLNQLVEGVKAGEGTAGLILEDSLFRATLMQTLINLESSTERFNTNMEAMRSNFLFRGYFKKLEKEEKKAANQH</sequence>
<evidence type="ECO:0000313" key="3">
    <source>
        <dbReference type="EMBL" id="SEJ65854.1"/>
    </source>
</evidence>
<evidence type="ECO:0000259" key="2">
    <source>
        <dbReference type="Pfam" id="PF02470"/>
    </source>
</evidence>
<proteinExistence type="predicted"/>
<evidence type="ECO:0000256" key="1">
    <source>
        <dbReference type="SAM" id="Phobius"/>
    </source>
</evidence>
<gene>
    <name evidence="3" type="ORF">SAMN05192553_107123</name>
</gene>
<dbReference type="InterPro" id="IPR052336">
    <property type="entry name" value="MlaD_Phospholipid_Transporter"/>
</dbReference>
<organism evidence="3 4">
    <name type="scientific">Cyclobacterium xiamenense</name>
    <dbReference type="NCBI Taxonomy" id="1297121"/>
    <lineage>
        <taxon>Bacteria</taxon>
        <taxon>Pseudomonadati</taxon>
        <taxon>Bacteroidota</taxon>
        <taxon>Cytophagia</taxon>
        <taxon>Cytophagales</taxon>
        <taxon>Cyclobacteriaceae</taxon>
        <taxon>Cyclobacterium</taxon>
    </lineage>
</organism>
<feature type="domain" description="Mce/MlaD" evidence="2">
    <location>
        <begin position="42"/>
        <end position="117"/>
    </location>
</feature>
<keyword evidence="4" id="KW-1185">Reference proteome</keyword>
<accession>A0A1H7AMP2</accession>
<reference evidence="4" key="1">
    <citation type="submission" date="2016-10" db="EMBL/GenBank/DDBJ databases">
        <authorList>
            <person name="Varghese N."/>
            <person name="Submissions S."/>
        </authorList>
    </citation>
    <scope>NUCLEOTIDE SEQUENCE [LARGE SCALE GENOMIC DNA]</scope>
    <source>
        <strain evidence="4">IBRC-M 10761</strain>
    </source>
</reference>
<dbReference type="STRING" id="1416801.SAMN05192553_107123"/>
<keyword evidence="1" id="KW-0812">Transmembrane</keyword>
<dbReference type="InterPro" id="IPR003399">
    <property type="entry name" value="Mce/MlaD"/>
</dbReference>
<keyword evidence="1" id="KW-1133">Transmembrane helix</keyword>
<dbReference type="PANTHER" id="PTHR33371">
    <property type="entry name" value="INTERMEMBRANE PHOSPHOLIPID TRANSPORT SYSTEM BINDING PROTEIN MLAD-RELATED"/>
    <property type="match status" value="1"/>
</dbReference>
<dbReference type="Proteomes" id="UP000199403">
    <property type="component" value="Unassembled WGS sequence"/>
</dbReference>
<dbReference type="OrthoDB" id="9771725at2"/>
<feature type="transmembrane region" description="Helical" evidence="1">
    <location>
        <begin position="12"/>
        <end position="31"/>
    </location>
</feature>
<dbReference type="EMBL" id="FNZH01000007">
    <property type="protein sequence ID" value="SEJ65854.1"/>
    <property type="molecule type" value="Genomic_DNA"/>
</dbReference>
<name>A0A1H7AMP2_9BACT</name>
<protein>
    <submittedName>
        <fullName evidence="3">Phospholipid/cholesterol/gamma-HCH transport system substrate-binding protein</fullName>
    </submittedName>
</protein>
<dbReference type="RefSeq" id="WP_092177576.1">
    <property type="nucleotide sequence ID" value="NZ_FNZH01000007.1"/>
</dbReference>